<keyword evidence="6" id="KW-1133">Transmembrane helix</keyword>
<evidence type="ECO:0000256" key="6">
    <source>
        <dbReference type="ARBA" id="ARBA00022989"/>
    </source>
</evidence>
<sequence>MDATPALNQVLAKHNAPPIKPYEFRVEALDDFVKEAYRIRTHITKLHTDLKSIRQSYLSTANPPRRKQLARTSASSAADKDSKYLTDAQRNEIDFQAKQSIHQLNDAIKRLGIAEQARQAAQSQIALRKRAKQGLGALGRWAAGGAITAKSPEEELEEAKANTIKAHREGIIWSLQNQLEQCGRFQSDMMEIRLKREVEKSKSVLYKTRTTGPAMADYSDMGSSQDMGTKATDYREKSSYNPDEPSAMIEKQLDPEQLQLFAQENQDMLKQYEDQLDKIRATEKSLTEISELQSTLASNLSMQAAHIDQLVEDSLNTQENVGSGNKELKRATERGSTAQKVFWATSVFCASLVLWDLFV</sequence>
<keyword evidence="5" id="KW-0653">Protein transport</keyword>
<dbReference type="Gene3D" id="1.20.5.110">
    <property type="match status" value="1"/>
</dbReference>
<feature type="region of interest" description="Disordered" evidence="10">
    <location>
        <begin position="58"/>
        <end position="83"/>
    </location>
</feature>
<evidence type="ECO:0000259" key="11">
    <source>
        <dbReference type="PROSITE" id="PS50192"/>
    </source>
</evidence>
<comment type="subcellular location">
    <subcellularLocation>
        <location evidence="1">Membrane</location>
        <topology evidence="1">Single-pass type IV membrane protein</topology>
    </subcellularLocation>
</comment>
<dbReference type="OrthoDB" id="342981at2759"/>
<dbReference type="GO" id="GO:0005783">
    <property type="term" value="C:endoplasmic reticulum"/>
    <property type="evidence" value="ECO:0007669"/>
    <property type="project" value="TreeGrafter"/>
</dbReference>
<dbReference type="GO" id="GO:0006890">
    <property type="term" value="P:retrograde vesicle-mediated transport, Golgi to endoplasmic reticulum"/>
    <property type="evidence" value="ECO:0007669"/>
    <property type="project" value="TreeGrafter"/>
</dbReference>
<dbReference type="AlphaFoldDB" id="A0A9Q8Z6A5"/>
<evidence type="ECO:0000256" key="10">
    <source>
        <dbReference type="SAM" id="MobiDB-lite"/>
    </source>
</evidence>
<evidence type="ECO:0000256" key="9">
    <source>
        <dbReference type="SAM" id="Coils"/>
    </source>
</evidence>
<evidence type="ECO:0000256" key="7">
    <source>
        <dbReference type="ARBA" id="ARBA00023054"/>
    </source>
</evidence>
<feature type="coiled-coil region" evidence="9">
    <location>
        <begin position="262"/>
        <end position="289"/>
    </location>
</feature>
<dbReference type="Pfam" id="PF10496">
    <property type="entry name" value="Syntaxin-18_N"/>
    <property type="match status" value="1"/>
</dbReference>
<dbReference type="InterPro" id="IPR019529">
    <property type="entry name" value="Syntaxin-18_N"/>
</dbReference>
<keyword evidence="13" id="KW-1185">Reference proteome</keyword>
<proteinExistence type="inferred from homology"/>
<dbReference type="SUPFAM" id="SSF58038">
    <property type="entry name" value="SNARE fusion complex"/>
    <property type="match status" value="1"/>
</dbReference>
<evidence type="ECO:0000313" key="12">
    <source>
        <dbReference type="EMBL" id="USP74673.1"/>
    </source>
</evidence>
<dbReference type="InterPro" id="IPR000727">
    <property type="entry name" value="T_SNARE_dom"/>
</dbReference>
<dbReference type="PANTHER" id="PTHR15959:SF0">
    <property type="entry name" value="SYNTAXIN-18"/>
    <property type="match status" value="1"/>
</dbReference>
<keyword evidence="8" id="KW-0472">Membrane</keyword>
<dbReference type="EMBL" id="CP089275">
    <property type="protein sequence ID" value="USP74673.1"/>
    <property type="molecule type" value="Genomic_DNA"/>
</dbReference>
<evidence type="ECO:0000256" key="3">
    <source>
        <dbReference type="ARBA" id="ARBA00022448"/>
    </source>
</evidence>
<name>A0A9Q8Z6A5_CURCL</name>
<evidence type="ECO:0000256" key="5">
    <source>
        <dbReference type="ARBA" id="ARBA00022927"/>
    </source>
</evidence>
<protein>
    <recommendedName>
        <fullName evidence="11">t-SNARE coiled-coil homology domain-containing protein</fullName>
    </recommendedName>
</protein>
<dbReference type="GO" id="GO:0031201">
    <property type="term" value="C:SNARE complex"/>
    <property type="evidence" value="ECO:0007669"/>
    <property type="project" value="TreeGrafter"/>
</dbReference>
<evidence type="ECO:0000256" key="4">
    <source>
        <dbReference type="ARBA" id="ARBA00022692"/>
    </source>
</evidence>
<evidence type="ECO:0000256" key="1">
    <source>
        <dbReference type="ARBA" id="ARBA00004211"/>
    </source>
</evidence>
<dbReference type="VEuPathDB" id="FungiDB:yc1106_01947"/>
<accession>A0A9Q8Z6A5</accession>
<dbReference type="GO" id="GO:0015031">
    <property type="term" value="P:protein transport"/>
    <property type="evidence" value="ECO:0007669"/>
    <property type="project" value="UniProtKB-KW"/>
</dbReference>
<feature type="domain" description="T-SNARE coiled-coil homology" evidence="11">
    <location>
        <begin position="269"/>
        <end position="331"/>
    </location>
</feature>
<keyword evidence="7 9" id="KW-0175">Coiled coil</keyword>
<dbReference type="Proteomes" id="UP001056012">
    <property type="component" value="Chromosome 2"/>
</dbReference>
<keyword evidence="3" id="KW-0813">Transport</keyword>
<organism evidence="12 13">
    <name type="scientific">Curvularia clavata</name>
    <dbReference type="NCBI Taxonomy" id="95742"/>
    <lineage>
        <taxon>Eukaryota</taxon>
        <taxon>Fungi</taxon>
        <taxon>Dikarya</taxon>
        <taxon>Ascomycota</taxon>
        <taxon>Pezizomycotina</taxon>
        <taxon>Dothideomycetes</taxon>
        <taxon>Pleosporomycetidae</taxon>
        <taxon>Pleosporales</taxon>
        <taxon>Pleosporineae</taxon>
        <taxon>Pleosporaceae</taxon>
        <taxon>Curvularia</taxon>
    </lineage>
</organism>
<keyword evidence="4" id="KW-0812">Transmembrane</keyword>
<reference evidence="12" key="1">
    <citation type="submission" date="2021-12" db="EMBL/GenBank/DDBJ databases">
        <title>Curvularia clavata genome.</title>
        <authorList>
            <person name="Cao Y."/>
        </authorList>
    </citation>
    <scope>NUCLEOTIDE SEQUENCE</scope>
    <source>
        <strain evidence="12">Yc1106</strain>
    </source>
</reference>
<evidence type="ECO:0000256" key="2">
    <source>
        <dbReference type="ARBA" id="ARBA00009063"/>
    </source>
</evidence>
<comment type="similarity">
    <text evidence="2">Belongs to the syntaxin family.</text>
</comment>
<evidence type="ECO:0000256" key="8">
    <source>
        <dbReference type="ARBA" id="ARBA00023136"/>
    </source>
</evidence>
<dbReference type="PANTHER" id="PTHR15959">
    <property type="entry name" value="SYNTAXIN-18"/>
    <property type="match status" value="1"/>
</dbReference>
<dbReference type="PROSITE" id="PS50192">
    <property type="entry name" value="T_SNARE"/>
    <property type="match status" value="1"/>
</dbReference>
<evidence type="ECO:0000313" key="13">
    <source>
        <dbReference type="Proteomes" id="UP001056012"/>
    </source>
</evidence>
<gene>
    <name evidence="12" type="ORF">yc1106_01947</name>
</gene>